<sequence length="135" mass="15435">MHGYPDRNRGFAIEQFKVVVFHGTPTQNVLNLRAIVLAEILHLDRASDVADNQGLAELIRNHNRGFTCQRLLVNIPQQRILGHVAVLILFIDLPGDLRLRLKICHLDGDIGVFSDIRISRQQNNICQQQCNDRYD</sequence>
<reference evidence="1" key="1">
    <citation type="submission" date="2019-08" db="EMBL/GenBank/DDBJ databases">
        <authorList>
            <person name="Kucharzyk K."/>
            <person name="Murdoch R.W."/>
            <person name="Higgins S."/>
            <person name="Loffler F."/>
        </authorList>
    </citation>
    <scope>NUCLEOTIDE SEQUENCE</scope>
</reference>
<proteinExistence type="predicted"/>
<evidence type="ECO:0000313" key="1">
    <source>
        <dbReference type="EMBL" id="MPN41872.1"/>
    </source>
</evidence>
<accession>A0A645HTS6</accession>
<name>A0A645HTS6_9ZZZZ</name>
<organism evidence="1">
    <name type="scientific">bioreactor metagenome</name>
    <dbReference type="NCBI Taxonomy" id="1076179"/>
    <lineage>
        <taxon>unclassified sequences</taxon>
        <taxon>metagenomes</taxon>
        <taxon>ecological metagenomes</taxon>
    </lineage>
</organism>
<comment type="caution">
    <text evidence="1">The sequence shown here is derived from an EMBL/GenBank/DDBJ whole genome shotgun (WGS) entry which is preliminary data.</text>
</comment>
<dbReference type="AlphaFoldDB" id="A0A645HTS6"/>
<gene>
    <name evidence="1" type="ORF">SDC9_189427</name>
</gene>
<protein>
    <submittedName>
        <fullName evidence="1">Uncharacterized protein</fullName>
    </submittedName>
</protein>
<dbReference type="EMBL" id="VSSQ01099208">
    <property type="protein sequence ID" value="MPN41872.1"/>
    <property type="molecule type" value="Genomic_DNA"/>
</dbReference>